<reference evidence="15" key="2">
    <citation type="submission" date="2021-01" db="EMBL/GenBank/DDBJ databases">
        <authorList>
            <person name="Schikora-Tamarit M.A."/>
        </authorList>
    </citation>
    <scope>NUCLEOTIDE SEQUENCE</scope>
    <source>
        <strain evidence="15">CBS6341</strain>
    </source>
</reference>
<dbReference type="AlphaFoldDB" id="A0A9P8PHH0"/>
<comment type="catalytic activity">
    <reaction evidence="8">
        <text>L-threonyl-[protein] + ATP = O-phospho-L-threonyl-[protein] + ADP + H(+)</text>
        <dbReference type="Rhea" id="RHEA:46608"/>
        <dbReference type="Rhea" id="RHEA-COMP:11060"/>
        <dbReference type="Rhea" id="RHEA-COMP:11605"/>
        <dbReference type="ChEBI" id="CHEBI:15378"/>
        <dbReference type="ChEBI" id="CHEBI:30013"/>
        <dbReference type="ChEBI" id="CHEBI:30616"/>
        <dbReference type="ChEBI" id="CHEBI:61977"/>
        <dbReference type="ChEBI" id="CHEBI:456216"/>
        <dbReference type="EC" id="2.7.11.1"/>
    </reaction>
</comment>
<dbReference type="PANTHER" id="PTHR44899:SF10">
    <property type="entry name" value="NIMA-RELATED KINASE 2"/>
    <property type="match status" value="1"/>
</dbReference>
<evidence type="ECO:0000256" key="3">
    <source>
        <dbReference type="ARBA" id="ARBA00022527"/>
    </source>
</evidence>
<dbReference type="InterPro" id="IPR011009">
    <property type="entry name" value="Kinase-like_dom_sf"/>
</dbReference>
<feature type="binding site" evidence="10">
    <location>
        <position position="39"/>
    </location>
    <ligand>
        <name>ATP</name>
        <dbReference type="ChEBI" id="CHEBI:30616"/>
    </ligand>
</feature>
<keyword evidence="7 10" id="KW-0067">ATP-binding</keyword>
<evidence type="ECO:0000256" key="6">
    <source>
        <dbReference type="ARBA" id="ARBA00022777"/>
    </source>
</evidence>
<feature type="region of interest" description="Disordered" evidence="13">
    <location>
        <begin position="369"/>
        <end position="398"/>
    </location>
</feature>
<dbReference type="EC" id="2.7.11.1" evidence="2"/>
<keyword evidence="3 11" id="KW-0723">Serine/threonine-protein kinase</keyword>
<evidence type="ECO:0000256" key="4">
    <source>
        <dbReference type="ARBA" id="ARBA00022679"/>
    </source>
</evidence>
<dbReference type="Proteomes" id="UP000769528">
    <property type="component" value="Unassembled WGS sequence"/>
</dbReference>
<evidence type="ECO:0000256" key="13">
    <source>
        <dbReference type="SAM" id="MobiDB-lite"/>
    </source>
</evidence>
<accession>A0A9P8PHH0</accession>
<dbReference type="Pfam" id="PF00069">
    <property type="entry name" value="Pkinase"/>
    <property type="match status" value="1"/>
</dbReference>
<feature type="coiled-coil region" evidence="12">
    <location>
        <begin position="299"/>
        <end position="348"/>
    </location>
</feature>
<evidence type="ECO:0000259" key="14">
    <source>
        <dbReference type="PROSITE" id="PS50011"/>
    </source>
</evidence>
<dbReference type="FunFam" id="3.30.200.20:FF:000097">
    <property type="entry name" value="Probable serine/threonine-protein kinase nek1"/>
    <property type="match status" value="1"/>
</dbReference>
<evidence type="ECO:0000313" key="15">
    <source>
        <dbReference type="EMBL" id="KAH3672418.1"/>
    </source>
</evidence>
<dbReference type="SMART" id="SM00220">
    <property type="entry name" value="S_TKc"/>
    <property type="match status" value="1"/>
</dbReference>
<sequence length="473" mass="55205">MQSPRVDDDYEVLELIGRGSFGSVRKVRRRSDSKLLVRKEIQYGHMNPKERSQLVSEFRILSELNHPNIVQYIHHSHIPEHHLLYLYMEYCDGGDLSNIIKSYKKSNEYLPENIIWDIFTQILMALYKCHYGENIPLIKNIYQDFDYPNTNDQTRVIIHRDIKPDNIFLANGNFKLGDFGLAKSLNNEVEFASTCVGTPYYMSPEVLLDRPYSPLCDIWSLGCVIYELCALHPPFQAKTHLQLQKKIQTGIFPPIPDHYSSALKSVITRCIQVDLNLRSSSFELLQLINFKIQMKDIQLINYEMNLKHFENELLLKEQDIMQKKKSLNDELNYQRQLIEQEVEEIRVNYQNEFQYVVEKEVKSRLKQIASTSSTPRTIKSTVSQNQQSDFSMNLSPSPLKSKSKDYLNKKLQLLNEEIPSSKKIPKNNNGFSQPKINTLITKNADLFEKARRIDYDNSLPSTFQSQFNKQGFI</sequence>
<evidence type="ECO:0000256" key="8">
    <source>
        <dbReference type="ARBA" id="ARBA00047899"/>
    </source>
</evidence>
<keyword evidence="5 10" id="KW-0547">Nucleotide-binding</keyword>
<dbReference type="CDD" id="cd08217">
    <property type="entry name" value="STKc_Nek2"/>
    <property type="match status" value="1"/>
</dbReference>
<dbReference type="InterPro" id="IPR000719">
    <property type="entry name" value="Prot_kinase_dom"/>
</dbReference>
<dbReference type="PANTHER" id="PTHR44899">
    <property type="entry name" value="CAMK FAMILY PROTEIN KINASE"/>
    <property type="match status" value="1"/>
</dbReference>
<dbReference type="OrthoDB" id="10250725at2759"/>
<evidence type="ECO:0000313" key="16">
    <source>
        <dbReference type="Proteomes" id="UP000769528"/>
    </source>
</evidence>
<reference evidence="15" key="1">
    <citation type="journal article" date="2021" name="Open Biol.">
        <title>Shared evolutionary footprints suggest mitochondrial oxidative damage underlies multiple complex I losses in fungi.</title>
        <authorList>
            <person name="Schikora-Tamarit M.A."/>
            <person name="Marcet-Houben M."/>
            <person name="Nosek J."/>
            <person name="Gabaldon T."/>
        </authorList>
    </citation>
    <scope>NUCLEOTIDE SEQUENCE</scope>
    <source>
        <strain evidence="15">CBS6341</strain>
    </source>
</reference>
<organism evidence="15 16">
    <name type="scientific">Wickerhamomyces mucosus</name>
    <dbReference type="NCBI Taxonomy" id="1378264"/>
    <lineage>
        <taxon>Eukaryota</taxon>
        <taxon>Fungi</taxon>
        <taxon>Dikarya</taxon>
        <taxon>Ascomycota</taxon>
        <taxon>Saccharomycotina</taxon>
        <taxon>Saccharomycetes</taxon>
        <taxon>Phaffomycetales</taxon>
        <taxon>Wickerhamomycetaceae</taxon>
        <taxon>Wickerhamomyces</taxon>
    </lineage>
</organism>
<comment type="caution">
    <text evidence="15">The sequence shown here is derived from an EMBL/GenBank/DDBJ whole genome shotgun (WGS) entry which is preliminary data.</text>
</comment>
<dbReference type="InterPro" id="IPR017441">
    <property type="entry name" value="Protein_kinase_ATP_BS"/>
</dbReference>
<proteinExistence type="inferred from homology"/>
<evidence type="ECO:0000256" key="5">
    <source>
        <dbReference type="ARBA" id="ARBA00022741"/>
    </source>
</evidence>
<keyword evidence="12" id="KW-0175">Coiled coil</keyword>
<dbReference type="EMBL" id="JAEUBF010001150">
    <property type="protein sequence ID" value="KAH3672418.1"/>
    <property type="molecule type" value="Genomic_DNA"/>
</dbReference>
<name>A0A9P8PHH0_9ASCO</name>
<evidence type="ECO:0000256" key="10">
    <source>
        <dbReference type="PROSITE-ProRule" id="PRU10141"/>
    </source>
</evidence>
<keyword evidence="4" id="KW-0808">Transferase</keyword>
<dbReference type="PROSITE" id="PS00108">
    <property type="entry name" value="PROTEIN_KINASE_ST"/>
    <property type="match status" value="1"/>
</dbReference>
<dbReference type="GO" id="GO:0005524">
    <property type="term" value="F:ATP binding"/>
    <property type="evidence" value="ECO:0007669"/>
    <property type="project" value="UniProtKB-UniRule"/>
</dbReference>
<feature type="compositionally biased region" description="Polar residues" evidence="13">
    <location>
        <begin position="369"/>
        <end position="393"/>
    </location>
</feature>
<dbReference type="InterPro" id="IPR051131">
    <property type="entry name" value="NEK_Ser/Thr_kinase_NIMA"/>
</dbReference>
<dbReference type="PROSITE" id="PS50011">
    <property type="entry name" value="PROTEIN_KINASE_DOM"/>
    <property type="match status" value="1"/>
</dbReference>
<keyword evidence="16" id="KW-1185">Reference proteome</keyword>
<evidence type="ECO:0000256" key="2">
    <source>
        <dbReference type="ARBA" id="ARBA00012513"/>
    </source>
</evidence>
<evidence type="ECO:0000256" key="7">
    <source>
        <dbReference type="ARBA" id="ARBA00022840"/>
    </source>
</evidence>
<dbReference type="InterPro" id="IPR008271">
    <property type="entry name" value="Ser/Thr_kinase_AS"/>
</dbReference>
<evidence type="ECO:0000256" key="12">
    <source>
        <dbReference type="SAM" id="Coils"/>
    </source>
</evidence>
<dbReference type="Gene3D" id="1.10.510.10">
    <property type="entry name" value="Transferase(Phosphotransferase) domain 1"/>
    <property type="match status" value="1"/>
</dbReference>
<evidence type="ECO:0000256" key="9">
    <source>
        <dbReference type="ARBA" id="ARBA00048679"/>
    </source>
</evidence>
<evidence type="ECO:0000256" key="11">
    <source>
        <dbReference type="RuleBase" id="RU000304"/>
    </source>
</evidence>
<feature type="domain" description="Protein kinase" evidence="14">
    <location>
        <begin position="10"/>
        <end position="290"/>
    </location>
</feature>
<comment type="catalytic activity">
    <reaction evidence="9">
        <text>L-seryl-[protein] + ATP = O-phospho-L-seryl-[protein] + ADP + H(+)</text>
        <dbReference type="Rhea" id="RHEA:17989"/>
        <dbReference type="Rhea" id="RHEA-COMP:9863"/>
        <dbReference type="Rhea" id="RHEA-COMP:11604"/>
        <dbReference type="ChEBI" id="CHEBI:15378"/>
        <dbReference type="ChEBI" id="CHEBI:29999"/>
        <dbReference type="ChEBI" id="CHEBI:30616"/>
        <dbReference type="ChEBI" id="CHEBI:83421"/>
        <dbReference type="ChEBI" id="CHEBI:456216"/>
        <dbReference type="EC" id="2.7.11.1"/>
    </reaction>
</comment>
<evidence type="ECO:0000256" key="1">
    <source>
        <dbReference type="ARBA" id="ARBA00010886"/>
    </source>
</evidence>
<comment type="similarity">
    <text evidence="1">Belongs to the protein kinase superfamily. NEK Ser/Thr protein kinase family. NIMA subfamily.</text>
</comment>
<keyword evidence="6" id="KW-0418">Kinase</keyword>
<gene>
    <name evidence="15" type="ORF">WICMUC_004254</name>
</gene>
<dbReference type="GO" id="GO:0004674">
    <property type="term" value="F:protein serine/threonine kinase activity"/>
    <property type="evidence" value="ECO:0007669"/>
    <property type="project" value="UniProtKB-KW"/>
</dbReference>
<dbReference type="Gene3D" id="3.30.200.20">
    <property type="entry name" value="Phosphorylase Kinase, domain 1"/>
    <property type="match status" value="1"/>
</dbReference>
<dbReference type="SUPFAM" id="SSF56112">
    <property type="entry name" value="Protein kinase-like (PK-like)"/>
    <property type="match status" value="1"/>
</dbReference>
<dbReference type="PROSITE" id="PS00107">
    <property type="entry name" value="PROTEIN_KINASE_ATP"/>
    <property type="match status" value="1"/>
</dbReference>
<protein>
    <recommendedName>
        <fullName evidence="2">non-specific serine/threonine protein kinase</fullName>
        <ecNumber evidence="2">2.7.11.1</ecNumber>
    </recommendedName>
</protein>